<dbReference type="STRING" id="356882.A0A423W962"/>
<keyword evidence="6" id="KW-1185">Reference proteome</keyword>
<reference evidence="5 6" key="1">
    <citation type="submission" date="2015-09" db="EMBL/GenBank/DDBJ databases">
        <title>Host preference determinants of Valsa canker pathogens revealed by comparative genomics.</title>
        <authorList>
            <person name="Yin Z."/>
            <person name="Huang L."/>
        </authorList>
    </citation>
    <scope>NUCLEOTIDE SEQUENCE [LARGE SCALE GENOMIC DNA]</scope>
    <source>
        <strain evidence="5 6">03-1</strain>
    </source>
</reference>
<accession>A0A423W962</accession>
<feature type="region of interest" description="Disordered" evidence="3">
    <location>
        <begin position="55"/>
        <end position="113"/>
    </location>
</feature>
<sequence length="306" mass="33548">MLSMPMRSAVAQAVRVSGRGLPAKSLTSRVAGFLVAPGYKSRVAARGYATATAKTTTAAAKKPAAKKTVAEKKPAAKKTAKTATKGKKVVKSTKKAAAKPKKAAPKKKKEVNPERKKMLLRRALKKTALLFQEPKNLPQSAWLTFTSQAIKADTTIRGPQTLGPKMSSLAADFKALSPTDRQRYEQKAQENKATNAANYKKWVESHTVAEIAEAVRARRRLVREFGVDVKHPKIVDDRMPKRPAFAGWSYYIKAKGTEQPGLSLGEMSKSLSAQWKALSESEKKPYIDLAASEAARYQKEREKALL</sequence>
<dbReference type="OrthoDB" id="1919336at2759"/>
<dbReference type="InterPro" id="IPR036910">
    <property type="entry name" value="HMG_box_dom_sf"/>
</dbReference>
<dbReference type="Gene3D" id="1.10.30.10">
    <property type="entry name" value="High mobility group box domain"/>
    <property type="match status" value="2"/>
</dbReference>
<evidence type="ECO:0000313" key="5">
    <source>
        <dbReference type="EMBL" id="ROV99901.1"/>
    </source>
</evidence>
<dbReference type="Pfam" id="PF00505">
    <property type="entry name" value="HMG_box"/>
    <property type="match status" value="1"/>
</dbReference>
<evidence type="ECO:0000256" key="3">
    <source>
        <dbReference type="SAM" id="MobiDB-lite"/>
    </source>
</evidence>
<organism evidence="5 6">
    <name type="scientific">Cytospora schulzeri</name>
    <dbReference type="NCBI Taxonomy" id="448051"/>
    <lineage>
        <taxon>Eukaryota</taxon>
        <taxon>Fungi</taxon>
        <taxon>Dikarya</taxon>
        <taxon>Ascomycota</taxon>
        <taxon>Pezizomycotina</taxon>
        <taxon>Sordariomycetes</taxon>
        <taxon>Sordariomycetidae</taxon>
        <taxon>Diaporthales</taxon>
        <taxon>Cytosporaceae</taxon>
        <taxon>Cytospora</taxon>
    </lineage>
</organism>
<dbReference type="Proteomes" id="UP000283895">
    <property type="component" value="Unassembled WGS sequence"/>
</dbReference>
<keyword evidence="1 2" id="KW-0238">DNA-binding</keyword>
<dbReference type="InterPro" id="IPR009071">
    <property type="entry name" value="HMG_box_dom"/>
</dbReference>
<gene>
    <name evidence="5" type="ORF">VMCG_06205</name>
</gene>
<evidence type="ECO:0000256" key="1">
    <source>
        <dbReference type="ARBA" id="ARBA00023125"/>
    </source>
</evidence>
<dbReference type="InterPro" id="IPR050342">
    <property type="entry name" value="HMGB"/>
</dbReference>
<dbReference type="EMBL" id="LKEA01000022">
    <property type="protein sequence ID" value="ROV99901.1"/>
    <property type="molecule type" value="Genomic_DNA"/>
</dbReference>
<feature type="DNA-binding region" description="HMG box" evidence="2">
    <location>
        <begin position="240"/>
        <end position="305"/>
    </location>
</feature>
<feature type="domain" description="HMG box" evidence="4">
    <location>
        <begin position="240"/>
        <end position="305"/>
    </location>
</feature>
<name>A0A423W962_9PEZI</name>
<dbReference type="PANTHER" id="PTHR48112:SF22">
    <property type="entry name" value="MITOCHONDRIAL TRANSCRIPTION FACTOR A, ISOFORM B"/>
    <property type="match status" value="1"/>
</dbReference>
<keyword evidence="2" id="KW-0539">Nucleus</keyword>
<evidence type="ECO:0000259" key="4">
    <source>
        <dbReference type="PROSITE" id="PS50118"/>
    </source>
</evidence>
<comment type="caution">
    <text evidence="5">The sequence shown here is derived from an EMBL/GenBank/DDBJ whole genome shotgun (WGS) entry which is preliminary data.</text>
</comment>
<dbReference type="GO" id="GO:0005634">
    <property type="term" value="C:nucleus"/>
    <property type="evidence" value="ECO:0007669"/>
    <property type="project" value="UniProtKB-UniRule"/>
</dbReference>
<dbReference type="PROSITE" id="PS50118">
    <property type="entry name" value="HMG_BOX_2"/>
    <property type="match status" value="1"/>
</dbReference>
<dbReference type="SUPFAM" id="SSF47095">
    <property type="entry name" value="HMG-box"/>
    <property type="match status" value="2"/>
</dbReference>
<dbReference type="SMART" id="SM00398">
    <property type="entry name" value="HMG"/>
    <property type="match status" value="2"/>
</dbReference>
<evidence type="ECO:0000256" key="2">
    <source>
        <dbReference type="PROSITE-ProRule" id="PRU00267"/>
    </source>
</evidence>
<dbReference type="AlphaFoldDB" id="A0A423W962"/>
<feature type="compositionally biased region" description="Basic residues" evidence="3">
    <location>
        <begin position="75"/>
        <end position="109"/>
    </location>
</feature>
<protein>
    <recommendedName>
        <fullName evidence="4">HMG box domain-containing protein</fullName>
    </recommendedName>
</protein>
<proteinExistence type="predicted"/>
<dbReference type="PANTHER" id="PTHR48112">
    <property type="entry name" value="HIGH MOBILITY GROUP PROTEIN DSP1"/>
    <property type="match status" value="1"/>
</dbReference>
<evidence type="ECO:0000313" key="6">
    <source>
        <dbReference type="Proteomes" id="UP000283895"/>
    </source>
</evidence>
<dbReference type="GO" id="GO:0003677">
    <property type="term" value="F:DNA binding"/>
    <property type="evidence" value="ECO:0007669"/>
    <property type="project" value="UniProtKB-UniRule"/>
</dbReference>